<dbReference type="EMBL" id="CP132508">
    <property type="protein sequence ID" value="WPD19433.1"/>
    <property type="molecule type" value="Genomic_DNA"/>
</dbReference>
<feature type="compositionally biased region" description="Gly residues" evidence="1">
    <location>
        <begin position="260"/>
        <end position="272"/>
    </location>
</feature>
<protein>
    <submittedName>
        <fullName evidence="2">CoA transferase</fullName>
    </submittedName>
</protein>
<gene>
    <name evidence="2" type="ORF">Q5761_01840</name>
</gene>
<keyword evidence="2" id="KW-0808">Transferase</keyword>
<dbReference type="InterPro" id="IPR044855">
    <property type="entry name" value="CoA-Trfase_III_dom3_sf"/>
</dbReference>
<dbReference type="GO" id="GO:0016740">
    <property type="term" value="F:transferase activity"/>
    <property type="evidence" value="ECO:0007669"/>
    <property type="project" value="UniProtKB-KW"/>
</dbReference>
<dbReference type="Gene3D" id="3.40.50.10540">
    <property type="entry name" value="Crotonobetainyl-coa:carnitine coa-transferase, domain 1"/>
    <property type="match status" value="1"/>
</dbReference>
<evidence type="ECO:0000313" key="3">
    <source>
        <dbReference type="Proteomes" id="UP001304683"/>
    </source>
</evidence>
<dbReference type="PANTHER" id="PTHR48228">
    <property type="entry name" value="SUCCINYL-COA--D-CITRAMALATE COA-TRANSFERASE"/>
    <property type="match status" value="1"/>
</dbReference>
<organism evidence="2 3">
    <name type="scientific">Thermaerobacter composti</name>
    <dbReference type="NCBI Taxonomy" id="554949"/>
    <lineage>
        <taxon>Bacteria</taxon>
        <taxon>Bacillati</taxon>
        <taxon>Bacillota</taxon>
        <taxon>Clostridia</taxon>
        <taxon>Eubacteriales</taxon>
        <taxon>Clostridiales Family XVII. Incertae Sedis</taxon>
        <taxon>Thermaerobacter</taxon>
    </lineage>
</organism>
<feature type="region of interest" description="Disordered" evidence="1">
    <location>
        <begin position="259"/>
        <end position="288"/>
    </location>
</feature>
<evidence type="ECO:0000313" key="2">
    <source>
        <dbReference type="EMBL" id="WPD19433.1"/>
    </source>
</evidence>
<reference evidence="2 3" key="1">
    <citation type="submission" date="2023-08" db="EMBL/GenBank/DDBJ databases">
        <title>Genome sequence of Thermaerobacter compostii strain Ins1, a spore-forming filamentous bacterium isolated from a deep geothermal reservoir.</title>
        <authorList>
            <person name="Bregnard D."/>
            <person name="Gonzalez D."/>
            <person name="Junier P."/>
        </authorList>
    </citation>
    <scope>NUCLEOTIDE SEQUENCE [LARGE SCALE GENOMIC DNA]</scope>
    <source>
        <strain evidence="2 3">Ins1</strain>
    </source>
</reference>
<sequence length="342" mass="36064">MVAAARRPWTSPPCPLPLGGCRVVNLALNVPGPVAAARLQALGATVVKVEPPGGDPLAAVAPAWYAQLTAGQEVRTLDLKTPRGREALERLLADADLLLTAQRPAALARLGLAPAEVGRRFPRLAYVAIVGYPPPRQNEPGHDLTYLAEAGLLEPPVLPRTLMADLAGAERAVSAALALLLGRERGHAARYAEVPLAEAAADWAAPLRHGLTAPGGVLGGGLPLYRCYPAQDGWVALAALEPHFARRLLEALGVRATRGGRAGADTGSGGGRPVPEDAPPAEDARPWADAPPWEDARTLEAFLADVFRRRPAREWEDWARERDLPLTAVRAVPRAGDRPAGG</sequence>
<evidence type="ECO:0000256" key="1">
    <source>
        <dbReference type="SAM" id="MobiDB-lite"/>
    </source>
</evidence>
<dbReference type="InterPro" id="IPR023606">
    <property type="entry name" value="CoA-Trfase_III_dom_1_sf"/>
</dbReference>
<dbReference type="SUPFAM" id="SSF89796">
    <property type="entry name" value="CoA-transferase family III (CaiB/BaiF)"/>
    <property type="match status" value="1"/>
</dbReference>
<dbReference type="InterPro" id="IPR003673">
    <property type="entry name" value="CoA-Trfase_fam_III"/>
</dbReference>
<dbReference type="InterPro" id="IPR050509">
    <property type="entry name" value="CoA-transferase_III"/>
</dbReference>
<dbReference type="Pfam" id="PF02515">
    <property type="entry name" value="CoA_transf_3"/>
    <property type="match status" value="1"/>
</dbReference>
<proteinExistence type="predicted"/>
<keyword evidence="3" id="KW-1185">Reference proteome</keyword>
<dbReference type="RefSeq" id="WP_318750965.1">
    <property type="nucleotide sequence ID" value="NZ_CP132508.1"/>
</dbReference>
<dbReference type="PANTHER" id="PTHR48228:SF5">
    <property type="entry name" value="ALPHA-METHYLACYL-COA RACEMASE"/>
    <property type="match status" value="1"/>
</dbReference>
<dbReference type="Gene3D" id="3.30.1540.10">
    <property type="entry name" value="formyl-coa transferase, domain 3"/>
    <property type="match status" value="1"/>
</dbReference>
<name>A0ABZ0QQX0_9FIRM</name>
<accession>A0ABZ0QQX0</accession>
<dbReference type="Proteomes" id="UP001304683">
    <property type="component" value="Chromosome"/>
</dbReference>